<dbReference type="EMBL" id="JBEDUW010000002">
    <property type="protein sequence ID" value="KAK9942874.1"/>
    <property type="molecule type" value="Genomic_DNA"/>
</dbReference>
<evidence type="ECO:0000313" key="2">
    <source>
        <dbReference type="EMBL" id="KAK9942874.1"/>
    </source>
</evidence>
<dbReference type="InterPro" id="IPR036928">
    <property type="entry name" value="AS_sf"/>
</dbReference>
<evidence type="ECO:0000313" key="3">
    <source>
        <dbReference type="Proteomes" id="UP001457282"/>
    </source>
</evidence>
<comment type="caution">
    <text evidence="2">The sequence shown here is derived from an EMBL/GenBank/DDBJ whole genome shotgun (WGS) entry which is preliminary data.</text>
</comment>
<dbReference type="GO" id="GO:0070291">
    <property type="term" value="P:N-acylethanolamine metabolic process"/>
    <property type="evidence" value="ECO:0007669"/>
    <property type="project" value="TreeGrafter"/>
</dbReference>
<evidence type="ECO:0000259" key="1">
    <source>
        <dbReference type="Pfam" id="PF01425"/>
    </source>
</evidence>
<sequence length="152" mass="16995">MLYRNGVRLTYDTRTNMALFRSFSASDYVAAQCLRRRIMYHHMEIFKKVDVIVTPTTGMTAPKIPPSALKDGETDMQVTGYLMRFIIAANLLGLPAISIPVGYDKQGLPIGLQLIGRPWGEASMLRLATAVEELCAKSKKRPVSFFDVLKPN</sequence>
<protein>
    <recommendedName>
        <fullName evidence="1">Amidase domain-containing protein</fullName>
    </recommendedName>
</protein>
<dbReference type="Proteomes" id="UP001457282">
    <property type="component" value="Unassembled WGS sequence"/>
</dbReference>
<dbReference type="Pfam" id="PF01425">
    <property type="entry name" value="Amidase"/>
    <property type="match status" value="1"/>
</dbReference>
<dbReference type="InterPro" id="IPR023631">
    <property type="entry name" value="Amidase_dom"/>
</dbReference>
<dbReference type="InterPro" id="IPR000120">
    <property type="entry name" value="Amidase"/>
</dbReference>
<dbReference type="SUPFAM" id="SSF75304">
    <property type="entry name" value="Amidase signature (AS) enzymes"/>
    <property type="match status" value="1"/>
</dbReference>
<name>A0AAW1Y1Z0_RUBAR</name>
<gene>
    <name evidence="2" type="ORF">M0R45_008518</name>
</gene>
<reference evidence="2 3" key="1">
    <citation type="journal article" date="2023" name="G3 (Bethesda)">
        <title>A chromosome-length genome assembly and annotation of blackberry (Rubus argutus, cv. 'Hillquist').</title>
        <authorList>
            <person name="Bruna T."/>
            <person name="Aryal R."/>
            <person name="Dudchenko O."/>
            <person name="Sargent D.J."/>
            <person name="Mead D."/>
            <person name="Buti M."/>
            <person name="Cavallini A."/>
            <person name="Hytonen T."/>
            <person name="Andres J."/>
            <person name="Pham M."/>
            <person name="Weisz D."/>
            <person name="Mascagni F."/>
            <person name="Usai G."/>
            <person name="Natali L."/>
            <person name="Bassil N."/>
            <person name="Fernandez G.E."/>
            <person name="Lomsadze A."/>
            <person name="Armour M."/>
            <person name="Olukolu B."/>
            <person name="Poorten T."/>
            <person name="Britton C."/>
            <person name="Davik J."/>
            <person name="Ashrafi H."/>
            <person name="Aiden E.L."/>
            <person name="Borodovsky M."/>
            <person name="Worthington M."/>
        </authorList>
    </citation>
    <scope>NUCLEOTIDE SEQUENCE [LARGE SCALE GENOMIC DNA]</scope>
    <source>
        <strain evidence="2">PI 553951</strain>
    </source>
</reference>
<feature type="domain" description="Amidase" evidence="1">
    <location>
        <begin position="22"/>
        <end position="125"/>
    </location>
</feature>
<accession>A0AAW1Y1Z0</accession>
<dbReference type="GO" id="GO:0047412">
    <property type="term" value="F:N-(long-chain-acyl)ethanolamine deacylase activity"/>
    <property type="evidence" value="ECO:0007669"/>
    <property type="project" value="TreeGrafter"/>
</dbReference>
<dbReference type="AlphaFoldDB" id="A0AAW1Y1Z0"/>
<dbReference type="GO" id="GO:0016020">
    <property type="term" value="C:membrane"/>
    <property type="evidence" value="ECO:0007669"/>
    <property type="project" value="TreeGrafter"/>
</dbReference>
<keyword evidence="3" id="KW-1185">Reference proteome</keyword>
<proteinExistence type="predicted"/>
<dbReference type="PANTHER" id="PTHR11895:SF156">
    <property type="entry name" value="FATTY ACID AMIDE HYDROLASE"/>
    <property type="match status" value="1"/>
</dbReference>
<organism evidence="2 3">
    <name type="scientific">Rubus argutus</name>
    <name type="common">Southern blackberry</name>
    <dbReference type="NCBI Taxonomy" id="59490"/>
    <lineage>
        <taxon>Eukaryota</taxon>
        <taxon>Viridiplantae</taxon>
        <taxon>Streptophyta</taxon>
        <taxon>Embryophyta</taxon>
        <taxon>Tracheophyta</taxon>
        <taxon>Spermatophyta</taxon>
        <taxon>Magnoliopsida</taxon>
        <taxon>eudicotyledons</taxon>
        <taxon>Gunneridae</taxon>
        <taxon>Pentapetalae</taxon>
        <taxon>rosids</taxon>
        <taxon>fabids</taxon>
        <taxon>Rosales</taxon>
        <taxon>Rosaceae</taxon>
        <taxon>Rosoideae</taxon>
        <taxon>Rosoideae incertae sedis</taxon>
        <taxon>Rubus</taxon>
    </lineage>
</organism>
<dbReference type="PANTHER" id="PTHR11895">
    <property type="entry name" value="TRANSAMIDASE"/>
    <property type="match status" value="1"/>
</dbReference>
<dbReference type="Gene3D" id="3.90.1300.10">
    <property type="entry name" value="Amidase signature (AS) domain"/>
    <property type="match status" value="1"/>
</dbReference>